<dbReference type="InterPro" id="IPR021457">
    <property type="entry name" value="DUF3108"/>
</dbReference>
<keyword evidence="2" id="KW-1185">Reference proteome</keyword>
<evidence type="ECO:0008006" key="3">
    <source>
        <dbReference type="Google" id="ProtNLM"/>
    </source>
</evidence>
<gene>
    <name evidence="1" type="ORF">SAMN02745117_02672</name>
</gene>
<dbReference type="AlphaFoldDB" id="A0A1M5EUB7"/>
<reference evidence="1 2" key="1">
    <citation type="submission" date="2016-11" db="EMBL/GenBank/DDBJ databases">
        <authorList>
            <person name="Jaros S."/>
            <person name="Januszkiewicz K."/>
            <person name="Wedrychowicz H."/>
        </authorList>
    </citation>
    <scope>NUCLEOTIDE SEQUENCE [LARGE SCALE GENOMIC DNA]</scope>
    <source>
        <strain evidence="1 2">DSM 16112</strain>
    </source>
</reference>
<dbReference type="Proteomes" id="UP000184327">
    <property type="component" value="Unassembled WGS sequence"/>
</dbReference>
<proteinExistence type="predicted"/>
<evidence type="ECO:0000313" key="2">
    <source>
        <dbReference type="Proteomes" id="UP000184327"/>
    </source>
</evidence>
<protein>
    <recommendedName>
        <fullName evidence="3">DUF3108 domain-containing protein</fullName>
    </recommendedName>
</protein>
<evidence type="ECO:0000313" key="1">
    <source>
        <dbReference type="EMBL" id="SHF82828.1"/>
    </source>
</evidence>
<dbReference type="STRING" id="1122156.SAMN02745117_02672"/>
<dbReference type="Pfam" id="PF11306">
    <property type="entry name" value="DUF3108"/>
    <property type="match status" value="1"/>
</dbReference>
<name>A0A1M5EUB7_9BURK</name>
<dbReference type="EMBL" id="FQUZ01000045">
    <property type="protein sequence ID" value="SHF82828.1"/>
    <property type="molecule type" value="Genomic_DNA"/>
</dbReference>
<organism evidence="1 2">
    <name type="scientific">Lampropedia hyalina DSM 16112</name>
    <dbReference type="NCBI Taxonomy" id="1122156"/>
    <lineage>
        <taxon>Bacteria</taxon>
        <taxon>Pseudomonadati</taxon>
        <taxon>Pseudomonadota</taxon>
        <taxon>Betaproteobacteria</taxon>
        <taxon>Burkholderiales</taxon>
        <taxon>Comamonadaceae</taxon>
        <taxon>Lampropedia</taxon>
    </lineage>
</organism>
<sequence length="215" mass="23994">MQIQPPPSTQMVFDVKGKVSGIAYSATAQIEWTAGNGRYRAFQQVRMPLLGARSQTSSGRIGLLHLQPETFEDSRRNRILRFDPAAHTVVYHQAQTATPIPADSQDRLSVFFQLASLVAAQPQTFVAGKQVKIPTVSFNKQDYWTFEVVGTETLSLSAGAMDTVKLRRLPRKADDQTAEIWLSPSMQYLPVRIAVREDDGDALDLRLQKHTRAVP</sequence>
<accession>A0A1M5EUB7</accession>